<keyword evidence="2" id="KW-0732">Signal</keyword>
<gene>
    <name evidence="3" type="ORF">ETAA8_02100</name>
</gene>
<accession>A0A517Y4G7</accession>
<feature type="chain" id="PRO_5022131531" description="DUF5666 domain-containing protein" evidence="2">
    <location>
        <begin position="22"/>
        <end position="273"/>
    </location>
</feature>
<dbReference type="Proteomes" id="UP000315017">
    <property type="component" value="Chromosome"/>
</dbReference>
<evidence type="ECO:0000256" key="2">
    <source>
        <dbReference type="SAM" id="SignalP"/>
    </source>
</evidence>
<evidence type="ECO:0000313" key="3">
    <source>
        <dbReference type="EMBL" id="QDU25148.1"/>
    </source>
</evidence>
<dbReference type="EMBL" id="CP036274">
    <property type="protein sequence ID" value="QDU25148.1"/>
    <property type="molecule type" value="Genomic_DNA"/>
</dbReference>
<feature type="signal peptide" evidence="2">
    <location>
        <begin position="1"/>
        <end position="21"/>
    </location>
</feature>
<evidence type="ECO:0000256" key="1">
    <source>
        <dbReference type="SAM" id="MobiDB-lite"/>
    </source>
</evidence>
<proteinExistence type="predicted"/>
<dbReference type="KEGG" id="aagg:ETAA8_02100"/>
<sequence precursor="true">MIRAMSWSLVIVGLVSGATFSQTPQQWQQQLQRLRQQGQQPNIQWENAQLSGLIKGMQGGLVQVAAEGGEQWIVQVEARPQDIVFQGAADPSFVKPGMLVEFKAKVNKKGQAADPVTSLTVITVREGRGVGVIPEGGLSKGEAELFTENKPEEKKTPRKVTEDATYLVAGQVTKLSRTGEMTINCAGTTIKADLDKEAKVAIDVNHLQYAQIGDKVEIRARYPMGQKAAGQGLASQIAVTGSKPLGEPKKRLLPGKGDDEPKEEDKKAEPKTE</sequence>
<evidence type="ECO:0000313" key="4">
    <source>
        <dbReference type="Proteomes" id="UP000315017"/>
    </source>
</evidence>
<feature type="compositionally biased region" description="Basic and acidic residues" evidence="1">
    <location>
        <begin position="246"/>
        <end position="273"/>
    </location>
</feature>
<protein>
    <recommendedName>
        <fullName evidence="5">DUF5666 domain-containing protein</fullName>
    </recommendedName>
</protein>
<evidence type="ECO:0008006" key="5">
    <source>
        <dbReference type="Google" id="ProtNLM"/>
    </source>
</evidence>
<reference evidence="3 4" key="1">
    <citation type="submission" date="2019-02" db="EMBL/GenBank/DDBJ databases">
        <title>Deep-cultivation of Planctomycetes and their phenomic and genomic characterization uncovers novel biology.</title>
        <authorList>
            <person name="Wiegand S."/>
            <person name="Jogler M."/>
            <person name="Boedeker C."/>
            <person name="Pinto D."/>
            <person name="Vollmers J."/>
            <person name="Rivas-Marin E."/>
            <person name="Kohn T."/>
            <person name="Peeters S.H."/>
            <person name="Heuer A."/>
            <person name="Rast P."/>
            <person name="Oberbeckmann S."/>
            <person name="Bunk B."/>
            <person name="Jeske O."/>
            <person name="Meyerdierks A."/>
            <person name="Storesund J.E."/>
            <person name="Kallscheuer N."/>
            <person name="Luecker S."/>
            <person name="Lage O.M."/>
            <person name="Pohl T."/>
            <person name="Merkel B.J."/>
            <person name="Hornburger P."/>
            <person name="Mueller R.-W."/>
            <person name="Bruemmer F."/>
            <person name="Labrenz M."/>
            <person name="Spormann A.M."/>
            <person name="Op den Camp H."/>
            <person name="Overmann J."/>
            <person name="Amann R."/>
            <person name="Jetten M.S.M."/>
            <person name="Mascher T."/>
            <person name="Medema M.H."/>
            <person name="Devos D.P."/>
            <person name="Kaster A.-K."/>
            <person name="Ovreas L."/>
            <person name="Rohde M."/>
            <person name="Galperin M.Y."/>
            <person name="Jogler C."/>
        </authorList>
    </citation>
    <scope>NUCLEOTIDE SEQUENCE [LARGE SCALE GENOMIC DNA]</scope>
    <source>
        <strain evidence="3 4">ETA_A8</strain>
    </source>
</reference>
<organism evidence="3 4">
    <name type="scientific">Anatilimnocola aggregata</name>
    <dbReference type="NCBI Taxonomy" id="2528021"/>
    <lineage>
        <taxon>Bacteria</taxon>
        <taxon>Pseudomonadati</taxon>
        <taxon>Planctomycetota</taxon>
        <taxon>Planctomycetia</taxon>
        <taxon>Pirellulales</taxon>
        <taxon>Pirellulaceae</taxon>
        <taxon>Anatilimnocola</taxon>
    </lineage>
</organism>
<name>A0A517Y4G7_9BACT</name>
<dbReference type="AlphaFoldDB" id="A0A517Y4G7"/>
<keyword evidence="4" id="KW-1185">Reference proteome</keyword>
<feature type="region of interest" description="Disordered" evidence="1">
    <location>
        <begin position="230"/>
        <end position="273"/>
    </location>
</feature>